<dbReference type="EMBL" id="JARIHO010000023">
    <property type="protein sequence ID" value="KAJ7343505.1"/>
    <property type="molecule type" value="Genomic_DNA"/>
</dbReference>
<feature type="region of interest" description="Disordered" evidence="1">
    <location>
        <begin position="138"/>
        <end position="241"/>
    </location>
</feature>
<dbReference type="Proteomes" id="UP001218218">
    <property type="component" value="Unassembled WGS sequence"/>
</dbReference>
<name>A0AAD7EQW1_9AGAR</name>
<evidence type="ECO:0000313" key="2">
    <source>
        <dbReference type="EMBL" id="KAJ7343505.1"/>
    </source>
</evidence>
<feature type="region of interest" description="Disordered" evidence="1">
    <location>
        <begin position="1"/>
        <end position="101"/>
    </location>
</feature>
<evidence type="ECO:0000313" key="3">
    <source>
        <dbReference type="Proteomes" id="UP001218218"/>
    </source>
</evidence>
<organism evidence="2 3">
    <name type="scientific">Mycena albidolilacea</name>
    <dbReference type="NCBI Taxonomy" id="1033008"/>
    <lineage>
        <taxon>Eukaryota</taxon>
        <taxon>Fungi</taxon>
        <taxon>Dikarya</taxon>
        <taxon>Basidiomycota</taxon>
        <taxon>Agaricomycotina</taxon>
        <taxon>Agaricomycetes</taxon>
        <taxon>Agaricomycetidae</taxon>
        <taxon>Agaricales</taxon>
        <taxon>Marasmiineae</taxon>
        <taxon>Mycenaceae</taxon>
        <taxon>Mycena</taxon>
    </lineage>
</organism>
<gene>
    <name evidence="2" type="ORF">DFH08DRAFT_702872</name>
</gene>
<keyword evidence="3" id="KW-1185">Reference proteome</keyword>
<protein>
    <submittedName>
        <fullName evidence="2">Uncharacterized protein</fullName>
    </submittedName>
</protein>
<feature type="compositionally biased region" description="Pro residues" evidence="1">
    <location>
        <begin position="50"/>
        <end position="59"/>
    </location>
</feature>
<comment type="caution">
    <text evidence="2">The sequence shown here is derived from an EMBL/GenBank/DDBJ whole genome shotgun (WGS) entry which is preliminary data.</text>
</comment>
<accession>A0AAD7EQW1</accession>
<feature type="compositionally biased region" description="Basic residues" evidence="1">
    <location>
        <begin position="164"/>
        <end position="174"/>
    </location>
</feature>
<feature type="compositionally biased region" description="Acidic residues" evidence="1">
    <location>
        <begin position="180"/>
        <end position="197"/>
    </location>
</feature>
<sequence>MVDLHAQPKPPETENPAEPEPEPASLDVLRSSPVSSPIIPSEELASDPVLHPPSSPPPDVSELAGVRRTTRLRKSVFPASVGPSQPLPTRRKVSSQQLPSGSGVFAGMTAVALKALTSSNTTKNQVYLAAKLETEVVRKEGARPESPAVKIRTIAQREQDEKGMRRKERAARRAQRGDDGFSENEGTSDDSLMDTDMDSSPVRRHRRGPGDEEEYETPKVSGGKRVRADSMSEDGQVEKKRVKWDRGLSTAVFLDEVEPRPQARPKENLIIKKGCLAPTAKALRLDPLGNHPNAESPLQNLVEENIVVKKFVYDNDEPVVPVTVVKNTRSKAKKKS</sequence>
<feature type="compositionally biased region" description="Low complexity" evidence="1">
    <location>
        <begin position="31"/>
        <end position="49"/>
    </location>
</feature>
<proteinExistence type="predicted"/>
<evidence type="ECO:0000256" key="1">
    <source>
        <dbReference type="SAM" id="MobiDB-lite"/>
    </source>
</evidence>
<reference evidence="2" key="1">
    <citation type="submission" date="2023-03" db="EMBL/GenBank/DDBJ databases">
        <title>Massive genome expansion in bonnet fungi (Mycena s.s.) driven by repeated elements and novel gene families across ecological guilds.</title>
        <authorList>
            <consortium name="Lawrence Berkeley National Laboratory"/>
            <person name="Harder C.B."/>
            <person name="Miyauchi S."/>
            <person name="Viragh M."/>
            <person name="Kuo A."/>
            <person name="Thoen E."/>
            <person name="Andreopoulos B."/>
            <person name="Lu D."/>
            <person name="Skrede I."/>
            <person name="Drula E."/>
            <person name="Henrissat B."/>
            <person name="Morin E."/>
            <person name="Kohler A."/>
            <person name="Barry K."/>
            <person name="LaButti K."/>
            <person name="Morin E."/>
            <person name="Salamov A."/>
            <person name="Lipzen A."/>
            <person name="Mereny Z."/>
            <person name="Hegedus B."/>
            <person name="Baldrian P."/>
            <person name="Stursova M."/>
            <person name="Weitz H."/>
            <person name="Taylor A."/>
            <person name="Grigoriev I.V."/>
            <person name="Nagy L.G."/>
            <person name="Martin F."/>
            <person name="Kauserud H."/>
        </authorList>
    </citation>
    <scope>NUCLEOTIDE SEQUENCE</scope>
    <source>
        <strain evidence="2">CBHHK002</strain>
    </source>
</reference>
<dbReference type="AlphaFoldDB" id="A0AAD7EQW1"/>